<name>A0ABQ9NUC0_9PEZI</name>
<protein>
    <submittedName>
        <fullName evidence="2">Histone-lysine N-methyltransferase set-6</fullName>
    </submittedName>
</protein>
<dbReference type="PANTHER" id="PTHR12197:SF294">
    <property type="entry name" value="POTENTIAL PROTEIN LYSINE METHYLTRANSFERASE SET6"/>
    <property type="match status" value="1"/>
</dbReference>
<accession>A0ABQ9NUC0</accession>
<sequence>MSQPPGSPISPLFSVLETPSSGRGVFAAQDIAVGTSILALEDVSVSVILREFQREVCAWCFWYYEGRGWKVRDKSTGNVFCSKGCQAAWEDEQSSISNAVGTDTAAFHAWRAVEKLIKGTPRDDEPISDIDAPRPKASEINMAWMKAENQAVYIRESRAGFQNKANRKAVHSAMTATPDSESLRFLLSGILFRASKPSAWPSLQALAPNHRPYRSTIQLEAHITSYLQLLAILPDAFLPHVNAEVCREIPLRDDHNSFGIRSLEADGSEFLGYGIWIAASYFNHSCSPNVAKRRVGRCWDFSTVRDIRAGEQLCITYLSGDERVMNTNQRRARLRMNWDFECACEKCTGDDVELD</sequence>
<dbReference type="Proteomes" id="UP001172684">
    <property type="component" value="Unassembled WGS sequence"/>
</dbReference>
<evidence type="ECO:0000313" key="3">
    <source>
        <dbReference type="Proteomes" id="UP001172684"/>
    </source>
</evidence>
<evidence type="ECO:0000259" key="1">
    <source>
        <dbReference type="PROSITE" id="PS50280"/>
    </source>
</evidence>
<dbReference type="PANTHER" id="PTHR12197">
    <property type="entry name" value="HISTONE-LYSINE N-METHYLTRANSFERASE SMYD"/>
    <property type="match status" value="1"/>
</dbReference>
<reference evidence="2" key="1">
    <citation type="submission" date="2022-10" db="EMBL/GenBank/DDBJ databases">
        <title>Culturing micro-colonial fungi from biological soil crusts in the Mojave desert and describing Neophaeococcomyces mojavensis, and introducing the new genera and species Taxawa tesnikishii.</title>
        <authorList>
            <person name="Kurbessoian T."/>
            <person name="Stajich J.E."/>
        </authorList>
    </citation>
    <scope>NUCLEOTIDE SEQUENCE</scope>
    <source>
        <strain evidence="2">TK_1</strain>
    </source>
</reference>
<dbReference type="Pfam" id="PF00856">
    <property type="entry name" value="SET"/>
    <property type="match status" value="1"/>
</dbReference>
<proteinExistence type="predicted"/>
<dbReference type="Gene3D" id="2.170.270.10">
    <property type="entry name" value="SET domain"/>
    <property type="match status" value="1"/>
</dbReference>
<feature type="domain" description="SET" evidence="1">
    <location>
        <begin position="11"/>
        <end position="318"/>
    </location>
</feature>
<dbReference type="InterPro" id="IPR050869">
    <property type="entry name" value="H3K4_H4K5_MeTrfase"/>
</dbReference>
<keyword evidence="3" id="KW-1185">Reference proteome</keyword>
<dbReference type="PROSITE" id="PS50280">
    <property type="entry name" value="SET"/>
    <property type="match status" value="1"/>
</dbReference>
<gene>
    <name evidence="2" type="primary">SET6</name>
    <name evidence="2" type="ORF">H2201_006251</name>
</gene>
<evidence type="ECO:0000313" key="2">
    <source>
        <dbReference type="EMBL" id="KAJ9662143.1"/>
    </source>
</evidence>
<organism evidence="2 3">
    <name type="scientific">Coniosporium apollinis</name>
    <dbReference type="NCBI Taxonomy" id="61459"/>
    <lineage>
        <taxon>Eukaryota</taxon>
        <taxon>Fungi</taxon>
        <taxon>Dikarya</taxon>
        <taxon>Ascomycota</taxon>
        <taxon>Pezizomycotina</taxon>
        <taxon>Dothideomycetes</taxon>
        <taxon>Dothideomycetes incertae sedis</taxon>
        <taxon>Coniosporium</taxon>
    </lineage>
</organism>
<dbReference type="InterPro" id="IPR001214">
    <property type="entry name" value="SET_dom"/>
</dbReference>
<dbReference type="SUPFAM" id="SSF82199">
    <property type="entry name" value="SET domain"/>
    <property type="match status" value="1"/>
</dbReference>
<dbReference type="EMBL" id="JAPDRL010000052">
    <property type="protein sequence ID" value="KAJ9662143.1"/>
    <property type="molecule type" value="Genomic_DNA"/>
</dbReference>
<dbReference type="CDD" id="cd20071">
    <property type="entry name" value="SET_SMYD"/>
    <property type="match status" value="1"/>
</dbReference>
<comment type="caution">
    <text evidence="2">The sequence shown here is derived from an EMBL/GenBank/DDBJ whole genome shotgun (WGS) entry which is preliminary data.</text>
</comment>
<dbReference type="InterPro" id="IPR046341">
    <property type="entry name" value="SET_dom_sf"/>
</dbReference>